<evidence type="ECO:0000313" key="2">
    <source>
        <dbReference type="EMBL" id="KAK1624239.1"/>
    </source>
</evidence>
<dbReference type="AlphaFoldDB" id="A0AAJ0E9Q5"/>
<dbReference type="EMBL" id="JAHMHQ010000025">
    <property type="protein sequence ID" value="KAK1624239.1"/>
    <property type="molecule type" value="Genomic_DNA"/>
</dbReference>
<gene>
    <name evidence="2" type="ORF">BDP81DRAFT_112743</name>
</gene>
<keyword evidence="1" id="KW-0812">Transmembrane</keyword>
<evidence type="ECO:0000256" key="1">
    <source>
        <dbReference type="SAM" id="Phobius"/>
    </source>
</evidence>
<name>A0AAJ0E9Q5_9PEZI</name>
<proteinExistence type="predicted"/>
<accession>A0AAJ0E9Q5</accession>
<feature type="transmembrane region" description="Helical" evidence="1">
    <location>
        <begin position="31"/>
        <end position="52"/>
    </location>
</feature>
<evidence type="ECO:0000313" key="3">
    <source>
        <dbReference type="Proteomes" id="UP001243989"/>
    </source>
</evidence>
<keyword evidence="3" id="KW-1185">Reference proteome</keyword>
<reference evidence="2" key="1">
    <citation type="submission" date="2021-06" db="EMBL/GenBank/DDBJ databases">
        <title>Comparative genomics, transcriptomics and evolutionary studies reveal genomic signatures of adaptation to plant cell wall in hemibiotrophic fungi.</title>
        <authorList>
            <consortium name="DOE Joint Genome Institute"/>
            <person name="Baroncelli R."/>
            <person name="Diaz J.F."/>
            <person name="Benocci T."/>
            <person name="Peng M."/>
            <person name="Battaglia E."/>
            <person name="Haridas S."/>
            <person name="Andreopoulos W."/>
            <person name="Labutti K."/>
            <person name="Pangilinan J."/>
            <person name="Floch G.L."/>
            <person name="Makela M.R."/>
            <person name="Henrissat B."/>
            <person name="Grigoriev I.V."/>
            <person name="Crouch J.A."/>
            <person name="De Vries R.P."/>
            <person name="Sukno S.A."/>
            <person name="Thon M.R."/>
        </authorList>
    </citation>
    <scope>NUCLEOTIDE SEQUENCE</scope>
    <source>
        <strain evidence="2">CBS 102054</strain>
    </source>
</reference>
<dbReference type="GeneID" id="85466362"/>
<organism evidence="2 3">
    <name type="scientific">Colletotrichum phormii</name>
    <dbReference type="NCBI Taxonomy" id="359342"/>
    <lineage>
        <taxon>Eukaryota</taxon>
        <taxon>Fungi</taxon>
        <taxon>Dikarya</taxon>
        <taxon>Ascomycota</taxon>
        <taxon>Pezizomycotina</taxon>
        <taxon>Sordariomycetes</taxon>
        <taxon>Hypocreomycetidae</taxon>
        <taxon>Glomerellales</taxon>
        <taxon>Glomerellaceae</taxon>
        <taxon>Colletotrichum</taxon>
        <taxon>Colletotrichum acutatum species complex</taxon>
    </lineage>
</organism>
<sequence length="197" mass="22049">MCVCAQRSACQGTTPEPAKRQRKPKGEKTQVVLGLGLWFGLLSGAACTAIHQHQDNIEHDPLDVNQAPAFPIWLAFTLMEALLRVAAYLVLFFFPLLSLPSVLVQSQPDCTIPLCPGFAPRRPWKRHQRKQNFRSVLAMHLLPPHFPFGPGSGVMEATCNVHFPSSALVVSGSWRWRWRRKTGHRPGRTQVLVAARK</sequence>
<protein>
    <submittedName>
        <fullName evidence="2">Uncharacterized protein</fullName>
    </submittedName>
</protein>
<dbReference type="RefSeq" id="XP_060440234.1">
    <property type="nucleotide sequence ID" value="XM_060581500.1"/>
</dbReference>
<comment type="caution">
    <text evidence="2">The sequence shown here is derived from an EMBL/GenBank/DDBJ whole genome shotgun (WGS) entry which is preliminary data.</text>
</comment>
<dbReference type="Proteomes" id="UP001243989">
    <property type="component" value="Unassembled WGS sequence"/>
</dbReference>
<feature type="transmembrane region" description="Helical" evidence="1">
    <location>
        <begin position="72"/>
        <end position="97"/>
    </location>
</feature>
<keyword evidence="1" id="KW-0472">Membrane</keyword>
<keyword evidence="1" id="KW-1133">Transmembrane helix</keyword>